<gene>
    <name evidence="1" type="ORF">SS37_24520</name>
</gene>
<dbReference type="RefSeq" id="WP_045286898.1">
    <property type="nucleotide sequence ID" value="NZ_JZYX01000087.1"/>
</dbReference>
<dbReference type="PATRIC" id="fig|1619248.3.peg.5101"/>
<proteinExistence type="predicted"/>
<protein>
    <submittedName>
        <fullName evidence="1">Uncharacterized protein</fullName>
    </submittedName>
</protein>
<dbReference type="AlphaFoldDB" id="A0A0F1A0M1"/>
<evidence type="ECO:0000313" key="2">
    <source>
        <dbReference type="Proteomes" id="UP000033352"/>
    </source>
</evidence>
<sequence>MINVKIHTPTFLAFTVIYLSLNSYEVLAHDMPPVLVKQDFTVQLKDQTVSLGERWTDDVARKFELPVEGHFVGEVPFDETHYTFYQHQKTGFGIYVSNLWWDKAERSIDDYIVSQITLTAGEGKTPRGIHVGSSAGELNRTYGNGQIENDAGEQWCFYQLGNRLLSFEIKDDKVVTITMNYDNGARE</sequence>
<accession>A0A0F1A0M1</accession>
<evidence type="ECO:0000313" key="1">
    <source>
        <dbReference type="EMBL" id="KJN14694.1"/>
    </source>
</evidence>
<comment type="caution">
    <text evidence="1">The sequence shown here is derived from an EMBL/GenBank/DDBJ whole genome shotgun (WGS) entry which is preliminary data.</text>
</comment>
<dbReference type="Proteomes" id="UP000033352">
    <property type="component" value="Unassembled WGS sequence"/>
</dbReference>
<organism evidence="1 2">
    <name type="scientific">Enterobacter sichuanensis</name>
    <dbReference type="NCBI Taxonomy" id="2071710"/>
    <lineage>
        <taxon>Bacteria</taxon>
        <taxon>Pseudomonadati</taxon>
        <taxon>Pseudomonadota</taxon>
        <taxon>Gammaproteobacteria</taxon>
        <taxon>Enterobacterales</taxon>
        <taxon>Enterobacteriaceae</taxon>
        <taxon>Enterobacter</taxon>
        <taxon>Enterobacter cloacae complex</taxon>
    </lineage>
</organism>
<dbReference type="OrthoDB" id="5998097at2"/>
<reference evidence="1 2" key="1">
    <citation type="submission" date="2015-03" db="EMBL/GenBank/DDBJ databases">
        <authorList>
            <person name="McCorrison J."/>
            <person name="Sanka R."/>
            <person name="Adams M."/>
            <person name="Brinkac L."/>
            <person name="Nierman W."/>
            <person name="Sutton G."/>
            <person name="Nelson K."/>
            <person name="Kiedrowski L."/>
            <person name="Guerrero D."/>
            <person name="Bonomo R."/>
        </authorList>
    </citation>
    <scope>NUCLEOTIDE SEQUENCE [LARGE SCALE GENOMIC DNA]</scope>
    <source>
        <strain evidence="1 2">35699</strain>
    </source>
</reference>
<name>A0A0F1A0M1_9ENTR</name>
<dbReference type="EMBL" id="JZYX01000087">
    <property type="protein sequence ID" value="KJN14694.1"/>
    <property type="molecule type" value="Genomic_DNA"/>
</dbReference>